<comment type="caution">
    <text evidence="1">The sequence shown here is derived from an EMBL/GenBank/DDBJ whole genome shotgun (WGS) entry which is preliminary data.</text>
</comment>
<organism evidence="1 2">
    <name type="scientific">Sulfitobacter profundi</name>
    <dbReference type="NCBI Taxonomy" id="2679961"/>
    <lineage>
        <taxon>Bacteria</taxon>
        <taxon>Pseudomonadati</taxon>
        <taxon>Pseudomonadota</taxon>
        <taxon>Alphaproteobacteria</taxon>
        <taxon>Rhodobacterales</taxon>
        <taxon>Roseobacteraceae</taxon>
        <taxon>Sulfitobacter</taxon>
    </lineage>
</organism>
<evidence type="ECO:0000313" key="2">
    <source>
        <dbReference type="Proteomes" id="UP001596403"/>
    </source>
</evidence>
<protein>
    <submittedName>
        <fullName evidence="1">Uncharacterized protein</fullName>
    </submittedName>
</protein>
<proteinExistence type="predicted"/>
<gene>
    <name evidence="1" type="ORF">ACFQAU_05295</name>
</gene>
<dbReference type="EMBL" id="JBHSWA010000001">
    <property type="protein sequence ID" value="MFC6641247.1"/>
    <property type="molecule type" value="Genomic_DNA"/>
</dbReference>
<keyword evidence="2" id="KW-1185">Reference proteome</keyword>
<name>A0ABW1YVQ4_9RHOB</name>
<reference evidence="2" key="1">
    <citation type="journal article" date="2019" name="Int. J. Syst. Evol. Microbiol.">
        <title>The Global Catalogue of Microorganisms (GCM) 10K type strain sequencing project: providing services to taxonomists for standard genome sequencing and annotation.</title>
        <authorList>
            <consortium name="The Broad Institute Genomics Platform"/>
            <consortium name="The Broad Institute Genome Sequencing Center for Infectious Disease"/>
            <person name="Wu L."/>
            <person name="Ma J."/>
        </authorList>
    </citation>
    <scope>NUCLEOTIDE SEQUENCE [LARGE SCALE GENOMIC DNA]</scope>
    <source>
        <strain evidence="2">NBRC 111368</strain>
    </source>
</reference>
<sequence length="110" mass="12198">MTNPLDLPFDTEEMLTGLRPWIETESPTFDGAAVNRMMDVVQHDLAILGARTERIPSPMGLGDSLRAEMPHPKAGEGAFCFWAIWTRFTPSAHWPNCPTNAKARFVMGPA</sequence>
<dbReference type="RefSeq" id="WP_386281020.1">
    <property type="nucleotide sequence ID" value="NZ_JBHSWA010000001.1"/>
</dbReference>
<accession>A0ABW1YVQ4</accession>
<evidence type="ECO:0000313" key="1">
    <source>
        <dbReference type="EMBL" id="MFC6641247.1"/>
    </source>
</evidence>
<dbReference type="Proteomes" id="UP001596403">
    <property type="component" value="Unassembled WGS sequence"/>
</dbReference>